<evidence type="ECO:0000256" key="3">
    <source>
        <dbReference type="ARBA" id="ARBA00023052"/>
    </source>
</evidence>
<keyword evidence="3 4" id="KW-0786">Thiamine pyrophosphate</keyword>
<protein>
    <recommendedName>
        <fullName evidence="4">Pyruvate dehydrogenase E1 component subunit alpha</fullName>
        <ecNumber evidence="4">1.2.4.1</ecNumber>
    </recommendedName>
</protein>
<reference evidence="6 7" key="1">
    <citation type="submission" date="2017-01" db="EMBL/GenBank/DDBJ databases">
        <authorList>
            <person name="Mah S.A."/>
            <person name="Swanson W.J."/>
            <person name="Moy G.W."/>
            <person name="Vacquier V.D."/>
        </authorList>
    </citation>
    <scope>NUCLEOTIDE SEQUENCE [LARGE SCALE GENOMIC DNA]</scope>
    <source>
        <strain evidence="6 7">DSM 7027</strain>
    </source>
</reference>
<dbReference type="NCBIfam" id="TIGR03181">
    <property type="entry name" value="PDH_E1_alph_x"/>
    <property type="match status" value="1"/>
</dbReference>
<gene>
    <name evidence="6" type="ORF">SAMN05421647_104318</name>
</gene>
<dbReference type="EMBL" id="FTMN01000004">
    <property type="protein sequence ID" value="SIQ41445.1"/>
    <property type="molecule type" value="Genomic_DNA"/>
</dbReference>
<evidence type="ECO:0000313" key="6">
    <source>
        <dbReference type="EMBL" id="SIQ41445.1"/>
    </source>
</evidence>
<comment type="catalytic activity">
    <reaction evidence="4">
        <text>N(6)-[(R)-lipoyl]-L-lysyl-[protein] + pyruvate + H(+) = N(6)-[(R)-S(8)-acetyldihydrolipoyl]-L-lysyl-[protein] + CO2</text>
        <dbReference type="Rhea" id="RHEA:19189"/>
        <dbReference type="Rhea" id="RHEA-COMP:10474"/>
        <dbReference type="Rhea" id="RHEA-COMP:10478"/>
        <dbReference type="ChEBI" id="CHEBI:15361"/>
        <dbReference type="ChEBI" id="CHEBI:15378"/>
        <dbReference type="ChEBI" id="CHEBI:16526"/>
        <dbReference type="ChEBI" id="CHEBI:83099"/>
        <dbReference type="ChEBI" id="CHEBI:83111"/>
        <dbReference type="EC" id="1.2.4.1"/>
    </reaction>
</comment>
<evidence type="ECO:0000259" key="5">
    <source>
        <dbReference type="Pfam" id="PF00676"/>
    </source>
</evidence>
<evidence type="ECO:0000313" key="7">
    <source>
        <dbReference type="Proteomes" id="UP000186895"/>
    </source>
</evidence>
<dbReference type="InterPro" id="IPR029061">
    <property type="entry name" value="THDP-binding"/>
</dbReference>
<dbReference type="InterPro" id="IPR001017">
    <property type="entry name" value="DH_E1"/>
</dbReference>
<dbReference type="Proteomes" id="UP000186895">
    <property type="component" value="Unassembled WGS sequence"/>
</dbReference>
<sequence length="366" mass="40699">MHDISYQGEIRFTRYLDAEGKPVGDMPDWGCGDSPWVDYYQQMVLARQFDTKAISLQRTGQLGTYASLLGAEALDVVSAKLMQAEDVLVPYYRNHAMQMIRGMPISQLFLYWGGDERGSAAAEMRRDLPNAVPIATQCLHACGVATALKLRGQHQAVLTMIGDGGTSKGDFLEAINVAGAWQLPVVFIINNNQWAISVPRSKQCIAPTLAQKALGAGIRGEQVDGNDAVALHEVIGQALERARAGKGPTLVEALSYRLSDHTTADDATRYRPSEELKEAWKREPVARLRNWLHQQGLWDEAREQAWQAETKQLIETAVEAYQAMPPQSVDELYNHLYAECPPGLAEQREQTRLKQARMQQGGQDHE</sequence>
<keyword evidence="7" id="KW-1185">Reference proteome</keyword>
<keyword evidence="4 6" id="KW-0670">Pyruvate</keyword>
<organism evidence="6 7">
    <name type="scientific">Marinobacterium stanieri</name>
    <dbReference type="NCBI Taxonomy" id="49186"/>
    <lineage>
        <taxon>Bacteria</taxon>
        <taxon>Pseudomonadati</taxon>
        <taxon>Pseudomonadota</taxon>
        <taxon>Gammaproteobacteria</taxon>
        <taxon>Oceanospirillales</taxon>
        <taxon>Oceanospirillaceae</taxon>
        <taxon>Marinobacterium</taxon>
    </lineage>
</organism>
<dbReference type="RefSeq" id="WP_010322355.1">
    <property type="nucleotide sequence ID" value="NZ_FTMN01000004.1"/>
</dbReference>
<dbReference type="STRING" id="49186.SAMN05421647_104318"/>
<dbReference type="InterPro" id="IPR017596">
    <property type="entry name" value="PdhA/BkdA"/>
</dbReference>
<evidence type="ECO:0000256" key="4">
    <source>
        <dbReference type="RuleBase" id="RU366007"/>
    </source>
</evidence>
<evidence type="ECO:0000256" key="1">
    <source>
        <dbReference type="ARBA" id="ARBA00001964"/>
    </source>
</evidence>
<keyword evidence="2 4" id="KW-0560">Oxidoreductase</keyword>
<accession>A0A1N6SJY6</accession>
<dbReference type="eggNOG" id="COG1071">
    <property type="taxonomic scope" value="Bacteria"/>
</dbReference>
<dbReference type="InterPro" id="IPR050771">
    <property type="entry name" value="Alpha-ketoacid_DH_E1_comp"/>
</dbReference>
<dbReference type="PANTHER" id="PTHR43380:SF1">
    <property type="entry name" value="2-OXOISOVALERATE DEHYDROGENASE SUBUNIT ALPHA, MITOCHONDRIAL"/>
    <property type="match status" value="1"/>
</dbReference>
<proteinExistence type="predicted"/>
<name>A0A1N6SJY6_9GAMM</name>
<comment type="subunit">
    <text evidence="4">Heterodimer of an alpha and a beta chain.</text>
</comment>
<comment type="cofactor">
    <cofactor evidence="1 4">
        <name>thiamine diphosphate</name>
        <dbReference type="ChEBI" id="CHEBI:58937"/>
    </cofactor>
</comment>
<dbReference type="PANTHER" id="PTHR43380">
    <property type="entry name" value="2-OXOISOVALERATE DEHYDROGENASE SUBUNIT ALPHA, MITOCHONDRIAL"/>
    <property type="match status" value="1"/>
</dbReference>
<dbReference type="SUPFAM" id="SSF52518">
    <property type="entry name" value="Thiamin diphosphate-binding fold (THDP-binding)"/>
    <property type="match status" value="1"/>
</dbReference>
<comment type="function">
    <text evidence="4">The pyruvate dehydrogenase complex catalyzes the overall conversion of pyruvate to acetyl-CoA and CO(2). It contains multiple copies of three enzymatic components: pyruvate dehydrogenase (E1), dihydrolipoamide acetyltransferase (E2) and lipoamide dehydrogenase (E3).</text>
</comment>
<evidence type="ECO:0000256" key="2">
    <source>
        <dbReference type="ARBA" id="ARBA00023002"/>
    </source>
</evidence>
<dbReference type="AlphaFoldDB" id="A0A1N6SJY6"/>
<dbReference type="EC" id="1.2.4.1" evidence="4"/>
<dbReference type="Gene3D" id="3.40.50.970">
    <property type="match status" value="1"/>
</dbReference>
<dbReference type="Pfam" id="PF00676">
    <property type="entry name" value="E1_dh"/>
    <property type="match status" value="1"/>
</dbReference>
<dbReference type="GO" id="GO:0009083">
    <property type="term" value="P:branched-chain amino acid catabolic process"/>
    <property type="evidence" value="ECO:0007669"/>
    <property type="project" value="TreeGrafter"/>
</dbReference>
<dbReference type="CDD" id="cd02000">
    <property type="entry name" value="TPP_E1_PDC_ADC_BCADC"/>
    <property type="match status" value="1"/>
</dbReference>
<feature type="domain" description="Dehydrogenase E1 component" evidence="5">
    <location>
        <begin position="41"/>
        <end position="326"/>
    </location>
</feature>
<dbReference type="GO" id="GO:0004739">
    <property type="term" value="F:pyruvate dehydrogenase (acetyl-transferring) activity"/>
    <property type="evidence" value="ECO:0007669"/>
    <property type="project" value="UniProtKB-UniRule"/>
</dbReference>